<keyword evidence="1" id="KW-0469">Meiosis</keyword>
<evidence type="ECO:0000313" key="3">
    <source>
        <dbReference type="EMBL" id="RDW75568.1"/>
    </source>
</evidence>
<gene>
    <name evidence="3" type="ORF">BP5796_06389</name>
</gene>
<dbReference type="Pfam" id="PF08631">
    <property type="entry name" value="SPO22"/>
    <property type="match status" value="1"/>
</dbReference>
<dbReference type="GO" id="GO:0090173">
    <property type="term" value="P:regulation of synaptonemal complex assembly"/>
    <property type="evidence" value="ECO:0007669"/>
    <property type="project" value="InterPro"/>
</dbReference>
<comment type="caution">
    <text evidence="3">The sequence shown here is derived from an EMBL/GenBank/DDBJ whole genome shotgun (WGS) entry which is preliminary data.</text>
</comment>
<dbReference type="InterPro" id="IPR011990">
    <property type="entry name" value="TPR-like_helical_dom_sf"/>
</dbReference>
<protein>
    <recommendedName>
        <fullName evidence="2">Protein ZIP4 homolog</fullName>
    </recommendedName>
</protein>
<organism evidence="3 4">
    <name type="scientific">Coleophoma crateriformis</name>
    <dbReference type="NCBI Taxonomy" id="565419"/>
    <lineage>
        <taxon>Eukaryota</taxon>
        <taxon>Fungi</taxon>
        <taxon>Dikarya</taxon>
        <taxon>Ascomycota</taxon>
        <taxon>Pezizomycotina</taxon>
        <taxon>Leotiomycetes</taxon>
        <taxon>Helotiales</taxon>
        <taxon>Dermateaceae</taxon>
        <taxon>Coleophoma</taxon>
    </lineage>
</organism>
<evidence type="ECO:0000313" key="4">
    <source>
        <dbReference type="Proteomes" id="UP000256328"/>
    </source>
</evidence>
<dbReference type="Proteomes" id="UP000256328">
    <property type="component" value="Unassembled WGS sequence"/>
</dbReference>
<name>A0A3D8RNN6_9HELO</name>
<dbReference type="InterPro" id="IPR013940">
    <property type="entry name" value="Spo22/ZIP4/TEX11"/>
</dbReference>
<dbReference type="EMBL" id="PDLN01000009">
    <property type="protein sequence ID" value="RDW75568.1"/>
    <property type="molecule type" value="Genomic_DNA"/>
</dbReference>
<evidence type="ECO:0000256" key="1">
    <source>
        <dbReference type="ARBA" id="ARBA00023254"/>
    </source>
</evidence>
<proteinExistence type="predicted"/>
<dbReference type="PANTHER" id="PTHR40375">
    <property type="entry name" value="SPORULATION-SPECIFIC PROTEIN 22"/>
    <property type="match status" value="1"/>
</dbReference>
<accession>A0A3D8RNN6</accession>
<dbReference type="PANTHER" id="PTHR40375:SF2">
    <property type="entry name" value="SPORULATION-SPECIFIC PROTEIN 22"/>
    <property type="match status" value="1"/>
</dbReference>
<keyword evidence="4" id="KW-1185">Reference proteome</keyword>
<dbReference type="SUPFAM" id="SSF48452">
    <property type="entry name" value="TPR-like"/>
    <property type="match status" value="1"/>
</dbReference>
<dbReference type="GO" id="GO:0051321">
    <property type="term" value="P:meiotic cell cycle"/>
    <property type="evidence" value="ECO:0007669"/>
    <property type="project" value="UniProtKB-KW"/>
</dbReference>
<reference evidence="3 4" key="1">
    <citation type="journal article" date="2018" name="IMA Fungus">
        <title>IMA Genome-F 9: Draft genome sequence of Annulohypoxylon stygium, Aspergillus mulundensis, Berkeleyomyces basicola (syn. Thielaviopsis basicola), Ceratocystis smalleyi, two Cercospora beticola strains, Coleophoma cylindrospora, Fusarium fracticaudum, Phialophora cf. hyalina, and Morchella septimelata.</title>
        <authorList>
            <person name="Wingfield B.D."/>
            <person name="Bills G.F."/>
            <person name="Dong Y."/>
            <person name="Huang W."/>
            <person name="Nel W.J."/>
            <person name="Swalarsk-Parry B.S."/>
            <person name="Vaghefi N."/>
            <person name="Wilken P.M."/>
            <person name="An Z."/>
            <person name="de Beer Z.W."/>
            <person name="De Vos L."/>
            <person name="Chen L."/>
            <person name="Duong T.A."/>
            <person name="Gao Y."/>
            <person name="Hammerbacher A."/>
            <person name="Kikkert J.R."/>
            <person name="Li Y."/>
            <person name="Li H."/>
            <person name="Li K."/>
            <person name="Li Q."/>
            <person name="Liu X."/>
            <person name="Ma X."/>
            <person name="Naidoo K."/>
            <person name="Pethybridge S.J."/>
            <person name="Sun J."/>
            <person name="Steenkamp E.T."/>
            <person name="van der Nest M.A."/>
            <person name="van Wyk S."/>
            <person name="Wingfield M.J."/>
            <person name="Xiong C."/>
            <person name="Yue Q."/>
            <person name="Zhang X."/>
        </authorList>
    </citation>
    <scope>NUCLEOTIDE SEQUENCE [LARGE SCALE GENOMIC DNA]</scope>
    <source>
        <strain evidence="3 4">BP5796</strain>
    </source>
</reference>
<dbReference type="InterPro" id="IPR039057">
    <property type="entry name" value="Spo22/ZIP4"/>
</dbReference>
<dbReference type="OrthoDB" id="65716at2759"/>
<evidence type="ECO:0000256" key="2">
    <source>
        <dbReference type="ARBA" id="ARBA00031845"/>
    </source>
</evidence>
<sequence length="928" mass="105240">MAPNIQQDSSTREKRLSILLSFAAQLQERLPDAVNLKTNGNLLDDVETQITAFPNKLGAAAVSKVREIDNKATELWNTSTRLRRQYEERDTKSMPVLILMTRVFAFLLLTCAHEHGNSAPSNIVRLMKAGLKVSKNCLNSNQLDLALKVLEKVSIFEETLAQSPSIINEETEPIHGLRAEYLILRAALAWRQDNMALAEHMYRRSVNSQQNISPHAAERLADVMYEMGTELLEKQQLELACKWLERAYDTLVAQELDRLSIDASELRMAILNDWMKSLIGQQTPESLQKTGSLLAVVEDELGDKLFLLLLRLDLIVAATDDTFDGDAYGNVLSRMTRSMPLNEPNLKLLTQRIRELNSKSPSHASKALDNLLKLRILQSGRDDWLEKVVNMRIWITVTQRDSLELLESLELSISMISASFKGPLSPGAAQSAQTLLWKRIESSHTQGQYNLTRRWCRLAMHSLFEKSGELNLARIARKLLLCAVAQNDLAEAQDTLGIMSNATKNEPLTRFLVFKLALQCDELDLAVECLEMISKNSQKDSTILMACVLNSQQVKNNVFALAALQTLLERHDYGAPDGVHLPTLLRITISLTVNMSDIIPVDDEERLEDVSEKLCKLFEGGMASLRRQRLEIPRDENLWTVQELDWFSKNSYNYVVKHLSVWDVRHSIRLLVCCIAFIDSYPTDINEKISLDLKLRKMFCQFLAAVMLVVLARGEDVIQDQLQRYLELRKQVASFDSALQDSMNEIDEEPVQDLIQKLATILAFDFEAACHLKAWDSLSEVVRKAALCQSVRVYEIMADCVMSIECPVQVMVSILKNIINQIFDTEEMEVTKLTQYIRCLFQHTLTENQTEHPYPREELEWIVTKAFNHAVDLYSAQDEAASQRWVQKSLSIAHYCADGGALEKLLQSRVLHLTWGDTENSEGSAIMG</sequence>
<dbReference type="AlphaFoldDB" id="A0A3D8RNN6"/>